<comment type="catalytic activity">
    <reaction evidence="4">
        <text>uridine(38/39/40) in tRNA = pseudouridine(38/39/40) in tRNA</text>
        <dbReference type="Rhea" id="RHEA:22376"/>
        <dbReference type="Rhea" id="RHEA-COMP:10085"/>
        <dbReference type="Rhea" id="RHEA-COMP:10087"/>
        <dbReference type="ChEBI" id="CHEBI:65314"/>
        <dbReference type="ChEBI" id="CHEBI:65315"/>
        <dbReference type="EC" id="5.4.99.12"/>
    </reaction>
</comment>
<dbReference type="InterPro" id="IPR020097">
    <property type="entry name" value="PsdUridine_synth_TruA_a/b_dom"/>
</dbReference>
<dbReference type="InterPro" id="IPR020095">
    <property type="entry name" value="PsdUridine_synth_TruA_C"/>
</dbReference>
<dbReference type="GO" id="GO:0003723">
    <property type="term" value="F:RNA binding"/>
    <property type="evidence" value="ECO:0007669"/>
    <property type="project" value="InterPro"/>
</dbReference>
<dbReference type="PANTHER" id="PTHR11142:SF0">
    <property type="entry name" value="TRNA PSEUDOURIDINE SYNTHASE-LIKE 1"/>
    <property type="match status" value="1"/>
</dbReference>
<sequence length="275" mass="30695">MRVQQDNIEASQRRGSVSVARQQQGVYKYKLRLAYNGFKYQGFQVAPTQVMSVSSNQHEIDTSRLMLGLNGLLPRDIRVKEFCRVPPDFSARYSTLGKLYCYELHTEATEDPLLSHMRLHVAKPLNIFMMRAAAKAFVGSHDFTQFSSLQSMGNAVRNPQKTIKYFDIHEIPGGLRLAVYASGFLYRQVRHMVGAIIGAGLGTVSKRTILEFLALGSSVPLTGRQKPPWNTAAAKGLCLEAVDYPPHADISLLMHPELLHDEHGRLVAEPVLSSE</sequence>
<accession>A0AAW1SSB0</accession>
<dbReference type="Gene3D" id="3.30.70.660">
    <property type="entry name" value="Pseudouridine synthase I, catalytic domain, C-terminal subdomain"/>
    <property type="match status" value="1"/>
</dbReference>
<organism evidence="6 7">
    <name type="scientific">Apatococcus fuscideae</name>
    <dbReference type="NCBI Taxonomy" id="2026836"/>
    <lineage>
        <taxon>Eukaryota</taxon>
        <taxon>Viridiplantae</taxon>
        <taxon>Chlorophyta</taxon>
        <taxon>core chlorophytes</taxon>
        <taxon>Trebouxiophyceae</taxon>
        <taxon>Chlorellales</taxon>
        <taxon>Chlorellaceae</taxon>
        <taxon>Apatococcus</taxon>
    </lineage>
</organism>
<dbReference type="Gene3D" id="3.30.70.580">
    <property type="entry name" value="Pseudouridine synthase I, catalytic domain, N-terminal subdomain"/>
    <property type="match status" value="1"/>
</dbReference>
<evidence type="ECO:0000256" key="4">
    <source>
        <dbReference type="RuleBase" id="RU003792"/>
    </source>
</evidence>
<dbReference type="InterPro" id="IPR001406">
    <property type="entry name" value="PsdUridine_synth_TruA"/>
</dbReference>
<comment type="similarity">
    <text evidence="1 4">Belongs to the tRNA pseudouridine synthase TruA family.</text>
</comment>
<dbReference type="PANTHER" id="PTHR11142">
    <property type="entry name" value="PSEUDOURIDYLATE SYNTHASE"/>
    <property type="match status" value="1"/>
</dbReference>
<dbReference type="SUPFAM" id="SSF55120">
    <property type="entry name" value="Pseudouridine synthase"/>
    <property type="match status" value="1"/>
</dbReference>
<dbReference type="AlphaFoldDB" id="A0AAW1SSB0"/>
<dbReference type="EMBL" id="JALJOV010001092">
    <property type="protein sequence ID" value="KAK9854767.1"/>
    <property type="molecule type" value="Genomic_DNA"/>
</dbReference>
<evidence type="ECO:0000256" key="1">
    <source>
        <dbReference type="ARBA" id="ARBA00009375"/>
    </source>
</evidence>
<gene>
    <name evidence="6" type="ORF">WJX84_009084</name>
</gene>
<dbReference type="InterPro" id="IPR020103">
    <property type="entry name" value="PsdUridine_synth_cat_dom_sf"/>
</dbReference>
<comment type="caution">
    <text evidence="6">The sequence shown here is derived from an EMBL/GenBank/DDBJ whole genome shotgun (WGS) entry which is preliminary data.</text>
</comment>
<dbReference type="EC" id="5.4.99.12" evidence="4"/>
<protein>
    <recommendedName>
        <fullName evidence="4">tRNA pseudouridine synthase</fullName>
        <ecNumber evidence="4">5.4.99.12</ecNumber>
    </recommendedName>
</protein>
<keyword evidence="7" id="KW-1185">Reference proteome</keyword>
<evidence type="ECO:0000313" key="6">
    <source>
        <dbReference type="EMBL" id="KAK9854767.1"/>
    </source>
</evidence>
<dbReference type="InterPro" id="IPR020094">
    <property type="entry name" value="TruA/RsuA/RluB/E/F_N"/>
</dbReference>
<evidence type="ECO:0000256" key="3">
    <source>
        <dbReference type="ARBA" id="ARBA00023235"/>
    </source>
</evidence>
<keyword evidence="3 4" id="KW-0413">Isomerase</keyword>
<evidence type="ECO:0000256" key="2">
    <source>
        <dbReference type="ARBA" id="ARBA00022694"/>
    </source>
</evidence>
<name>A0AAW1SSB0_9CHLO</name>
<reference evidence="6 7" key="1">
    <citation type="journal article" date="2024" name="Nat. Commun.">
        <title>Phylogenomics reveals the evolutionary origins of lichenization in chlorophyte algae.</title>
        <authorList>
            <person name="Puginier C."/>
            <person name="Libourel C."/>
            <person name="Otte J."/>
            <person name="Skaloud P."/>
            <person name="Haon M."/>
            <person name="Grisel S."/>
            <person name="Petersen M."/>
            <person name="Berrin J.G."/>
            <person name="Delaux P.M."/>
            <person name="Dal Grande F."/>
            <person name="Keller J."/>
        </authorList>
    </citation>
    <scope>NUCLEOTIDE SEQUENCE [LARGE SCALE GENOMIC DNA]</scope>
    <source>
        <strain evidence="6 7">SAG 2523</strain>
    </source>
</reference>
<proteinExistence type="inferred from homology"/>
<feature type="domain" description="Pseudouridine synthase I TruA alpha/beta" evidence="5">
    <location>
        <begin position="133"/>
        <end position="245"/>
    </location>
</feature>
<dbReference type="GO" id="GO:0031119">
    <property type="term" value="P:tRNA pseudouridine synthesis"/>
    <property type="evidence" value="ECO:0007669"/>
    <property type="project" value="TreeGrafter"/>
</dbReference>
<evidence type="ECO:0000259" key="5">
    <source>
        <dbReference type="Pfam" id="PF01416"/>
    </source>
</evidence>
<evidence type="ECO:0000313" key="7">
    <source>
        <dbReference type="Proteomes" id="UP001485043"/>
    </source>
</evidence>
<dbReference type="GO" id="GO:0160147">
    <property type="term" value="F:tRNA pseudouridine(38-40) synthase activity"/>
    <property type="evidence" value="ECO:0007669"/>
    <property type="project" value="UniProtKB-EC"/>
</dbReference>
<dbReference type="Proteomes" id="UP001485043">
    <property type="component" value="Unassembled WGS sequence"/>
</dbReference>
<dbReference type="Pfam" id="PF01416">
    <property type="entry name" value="PseudoU_synth_1"/>
    <property type="match status" value="1"/>
</dbReference>
<keyword evidence="2 4" id="KW-0819">tRNA processing</keyword>